<dbReference type="AlphaFoldDB" id="A0A1X7HR44"/>
<accession>A0A1X7HR44</accession>
<dbReference type="RefSeq" id="WP_208915756.1">
    <property type="nucleotide sequence ID" value="NZ_LT840184.1"/>
</dbReference>
<sequence length="96" mass="10717">MTQEYNARSTAAERQASEGERMDGVDTDIGIITPDDHPFAAGSMNLVSSEETIGAETEEGEASGLNLWANERDDAQWMNDWSGRVETHSMFRRSYE</sequence>
<evidence type="ECO:0000313" key="3">
    <source>
        <dbReference type="Proteomes" id="UP000192940"/>
    </source>
</evidence>
<evidence type="ECO:0000256" key="1">
    <source>
        <dbReference type="SAM" id="MobiDB-lite"/>
    </source>
</evidence>
<protein>
    <submittedName>
        <fullName evidence="2">Uncharacterized protein</fullName>
    </submittedName>
</protein>
<gene>
    <name evidence="2" type="ORF">SAMN05661091_5096</name>
</gene>
<evidence type="ECO:0000313" key="2">
    <source>
        <dbReference type="EMBL" id="SMF90523.1"/>
    </source>
</evidence>
<feature type="compositionally biased region" description="Basic and acidic residues" evidence="1">
    <location>
        <begin position="15"/>
        <end position="24"/>
    </location>
</feature>
<dbReference type="STRING" id="1313296.SAMN05661091_5096"/>
<feature type="region of interest" description="Disordered" evidence="1">
    <location>
        <begin position="1"/>
        <end position="37"/>
    </location>
</feature>
<reference evidence="3" key="1">
    <citation type="submission" date="2017-04" db="EMBL/GenBank/DDBJ databases">
        <authorList>
            <person name="Varghese N."/>
            <person name="Submissions S."/>
        </authorList>
    </citation>
    <scope>NUCLEOTIDE SEQUENCE [LARGE SCALE GENOMIC DNA]</scope>
    <source>
        <strain evidence="3">N3/975</strain>
    </source>
</reference>
<dbReference type="Proteomes" id="UP000192940">
    <property type="component" value="Chromosome I"/>
</dbReference>
<dbReference type="EMBL" id="LT840184">
    <property type="protein sequence ID" value="SMF90523.1"/>
    <property type="molecule type" value="Genomic_DNA"/>
</dbReference>
<name>A0A1X7HR44_9BACL</name>
<proteinExistence type="predicted"/>
<organism evidence="2 3">
    <name type="scientific">Paenibacillus uliginis N3/975</name>
    <dbReference type="NCBI Taxonomy" id="1313296"/>
    <lineage>
        <taxon>Bacteria</taxon>
        <taxon>Bacillati</taxon>
        <taxon>Bacillota</taxon>
        <taxon>Bacilli</taxon>
        <taxon>Bacillales</taxon>
        <taxon>Paenibacillaceae</taxon>
        <taxon>Paenibacillus</taxon>
    </lineage>
</organism>
<keyword evidence="3" id="KW-1185">Reference proteome</keyword>